<name>A0AAD4HGN1_9AGAM</name>
<reference evidence="1" key="1">
    <citation type="journal article" date="2020" name="New Phytol.">
        <title>Comparative genomics reveals dynamic genome evolution in host specialist ectomycorrhizal fungi.</title>
        <authorList>
            <person name="Lofgren L.A."/>
            <person name="Nguyen N.H."/>
            <person name="Vilgalys R."/>
            <person name="Ruytinx J."/>
            <person name="Liao H.L."/>
            <person name="Branco S."/>
            <person name="Kuo A."/>
            <person name="LaButti K."/>
            <person name="Lipzen A."/>
            <person name="Andreopoulos W."/>
            <person name="Pangilinan J."/>
            <person name="Riley R."/>
            <person name="Hundley H."/>
            <person name="Na H."/>
            <person name="Barry K."/>
            <person name="Grigoriev I.V."/>
            <person name="Stajich J.E."/>
            <person name="Kennedy P.G."/>
        </authorList>
    </citation>
    <scope>NUCLEOTIDE SEQUENCE</scope>
    <source>
        <strain evidence="1">FC203</strain>
    </source>
</reference>
<dbReference type="EMBL" id="JABBWK010000061">
    <property type="protein sequence ID" value="KAG1895873.1"/>
    <property type="molecule type" value="Genomic_DNA"/>
</dbReference>
<gene>
    <name evidence="1" type="ORF">F5891DRAFT_1056460</name>
</gene>
<organism evidence="1 2">
    <name type="scientific">Suillus fuscotomentosus</name>
    <dbReference type="NCBI Taxonomy" id="1912939"/>
    <lineage>
        <taxon>Eukaryota</taxon>
        <taxon>Fungi</taxon>
        <taxon>Dikarya</taxon>
        <taxon>Basidiomycota</taxon>
        <taxon>Agaricomycotina</taxon>
        <taxon>Agaricomycetes</taxon>
        <taxon>Agaricomycetidae</taxon>
        <taxon>Boletales</taxon>
        <taxon>Suillineae</taxon>
        <taxon>Suillaceae</taxon>
        <taxon>Suillus</taxon>
    </lineage>
</organism>
<dbReference type="AlphaFoldDB" id="A0AAD4HGN1"/>
<comment type="caution">
    <text evidence="1">The sequence shown here is derived from an EMBL/GenBank/DDBJ whole genome shotgun (WGS) entry which is preliminary data.</text>
</comment>
<protein>
    <submittedName>
        <fullName evidence="1">Uncharacterized protein</fullName>
    </submittedName>
</protein>
<accession>A0AAD4HGN1</accession>
<dbReference type="RefSeq" id="XP_041221449.1">
    <property type="nucleotide sequence ID" value="XM_041362700.1"/>
</dbReference>
<evidence type="ECO:0000313" key="1">
    <source>
        <dbReference type="EMBL" id="KAG1895873.1"/>
    </source>
</evidence>
<sequence>MSTLILVYFCSLSSLNCRSHKILESQYWLTLPSPCEFCCSLARPKISGKQIMSSKCVFTAFFQLSYRSKTQRLYRPSYSC</sequence>
<dbReference type="Proteomes" id="UP001195769">
    <property type="component" value="Unassembled WGS sequence"/>
</dbReference>
<dbReference type="GeneID" id="64656998"/>
<proteinExistence type="predicted"/>
<evidence type="ECO:0000313" key="2">
    <source>
        <dbReference type="Proteomes" id="UP001195769"/>
    </source>
</evidence>
<keyword evidence="2" id="KW-1185">Reference proteome</keyword>